<accession>A0AAJ6P0H6</accession>
<evidence type="ECO:0000313" key="2">
    <source>
        <dbReference type="EMBL" id="MDP8172590.1"/>
    </source>
</evidence>
<evidence type="ECO:0000256" key="1">
    <source>
        <dbReference type="SAM" id="Phobius"/>
    </source>
</evidence>
<name>A0AAJ6P0H6_9PAST</name>
<proteinExistence type="predicted"/>
<sequence length="121" mass="13714">MDDKKQSSSVHSPTTYAGAFAAISTALVRMFVPAPYLENTLSITAALSPIIGMGIFQYLNSRKKTNEQIAFEERIDKEMAFLDTQINDPTYTEEQRKEFTEQKFALAKERITYNHNPSNVT</sequence>
<keyword evidence="1" id="KW-1133">Transmembrane helix</keyword>
<reference evidence="2" key="1">
    <citation type="journal article" date="2023" name="Front. Microbiol.">
        <title>Phylogeography and host specificity of Pasteurellaceae pathogenic to sea-farmed fish in the north-east Atlantic.</title>
        <authorList>
            <person name="Gulla S."/>
            <person name="Colquhoun D.J."/>
            <person name="Olsen A.B."/>
            <person name="Spilsberg B."/>
            <person name="Lagesen K."/>
            <person name="Aakesson C.P."/>
            <person name="Strom S."/>
            <person name="Manji F."/>
            <person name="Birkbeck T.H."/>
            <person name="Nilsen H.K."/>
        </authorList>
    </citation>
    <scope>NUCLEOTIDE SEQUENCE</scope>
    <source>
        <strain evidence="2">TW16_20</strain>
    </source>
</reference>
<protein>
    <submittedName>
        <fullName evidence="2">Uncharacterized protein</fullName>
    </submittedName>
</protein>
<feature type="transmembrane region" description="Helical" evidence="1">
    <location>
        <begin position="40"/>
        <end position="59"/>
    </location>
</feature>
<keyword evidence="1" id="KW-0812">Transmembrane</keyword>
<dbReference type="EMBL" id="JASAYQ010000005">
    <property type="protein sequence ID" value="MDP8172590.1"/>
    <property type="molecule type" value="Genomic_DNA"/>
</dbReference>
<dbReference type="Proteomes" id="UP001236239">
    <property type="component" value="Unassembled WGS sequence"/>
</dbReference>
<dbReference type="AlphaFoldDB" id="A0AAJ6P0H6"/>
<keyword evidence="1" id="KW-0472">Membrane</keyword>
<comment type="caution">
    <text evidence="2">The sequence shown here is derived from an EMBL/GenBank/DDBJ whole genome shotgun (WGS) entry which is preliminary data.</text>
</comment>
<evidence type="ECO:0000313" key="3">
    <source>
        <dbReference type="Proteomes" id="UP001236239"/>
    </source>
</evidence>
<organism evidence="2 3">
    <name type="scientific">Phocoenobacter skyensis</name>
    <dbReference type="NCBI Taxonomy" id="97481"/>
    <lineage>
        <taxon>Bacteria</taxon>
        <taxon>Pseudomonadati</taxon>
        <taxon>Pseudomonadota</taxon>
        <taxon>Gammaproteobacteria</taxon>
        <taxon>Pasteurellales</taxon>
        <taxon>Pasteurellaceae</taxon>
        <taxon>Phocoenobacter</taxon>
    </lineage>
</organism>
<gene>
    <name evidence="2" type="ORF">QJU93_04385</name>
</gene>
<dbReference type="RefSeq" id="WP_306375186.1">
    <property type="nucleotide sequence ID" value="NZ_JASAYL010000008.1"/>
</dbReference>
<feature type="transmembrane region" description="Helical" evidence="1">
    <location>
        <begin position="14"/>
        <end position="34"/>
    </location>
</feature>